<evidence type="ECO:0000313" key="3">
    <source>
        <dbReference type="Proteomes" id="UP000030902"/>
    </source>
</evidence>
<keyword evidence="3" id="KW-1185">Reference proteome</keyword>
<dbReference type="Proteomes" id="UP000030902">
    <property type="component" value="Chromosome"/>
</dbReference>
<dbReference type="AlphaFoldDB" id="A0A6S4GV55"/>
<evidence type="ECO:0000256" key="1">
    <source>
        <dbReference type="SAM" id="Phobius"/>
    </source>
</evidence>
<reference evidence="2 3" key="1">
    <citation type="journal article" date="2015" name="Proc. Natl. Acad. Sci. U.S.A.">
        <title>Cultivation of a human-associated TM7 phylotype reveals a reduced genome and epibiotic parasitic lifestyle.</title>
        <authorList>
            <person name="He X."/>
            <person name="McLean J.S."/>
            <person name="Edlund A."/>
            <person name="Yooseph S."/>
            <person name="Hall A.P."/>
            <person name="Liu S.Y."/>
            <person name="Dorrestein P.C."/>
            <person name="Esquenazi E."/>
            <person name="Hunter R.C."/>
            <person name="Cheng G."/>
            <person name="Nelson K.E."/>
            <person name="Lux R."/>
            <person name="Shi W."/>
        </authorList>
    </citation>
    <scope>NUCLEOTIDE SEQUENCE [LARGE SCALE GENOMIC DNA]</scope>
    <source>
        <strain evidence="2 3">TM7x</strain>
    </source>
</reference>
<feature type="transmembrane region" description="Helical" evidence="1">
    <location>
        <begin position="32"/>
        <end position="52"/>
    </location>
</feature>
<sequence length="103" mass="11283">MLKACLRAKEPFNLECSPKGGAMSPVVKIAKLAFNGFIVFVLAACIAWWAIVGGLSEAYGPIAGLTFAFVSIATPVLIYGMKRHNHHEGYYPECDCNCCRERK</sequence>
<protein>
    <submittedName>
        <fullName evidence="2">Uncharacterized protein</fullName>
    </submittedName>
</protein>
<keyword evidence="1" id="KW-0472">Membrane</keyword>
<feature type="transmembrane region" description="Helical" evidence="1">
    <location>
        <begin position="58"/>
        <end position="79"/>
    </location>
</feature>
<dbReference type="KEGG" id="sox:TM7x_02425"/>
<name>A0A6S4GV55_9BACT</name>
<evidence type="ECO:0000313" key="2">
    <source>
        <dbReference type="EMBL" id="AJA06851.1"/>
    </source>
</evidence>
<dbReference type="EMBL" id="CP007496">
    <property type="protein sequence ID" value="AJA06851.1"/>
    <property type="molecule type" value="Genomic_DNA"/>
</dbReference>
<accession>A0A6S4GV55</accession>
<keyword evidence="1" id="KW-1133">Transmembrane helix</keyword>
<proteinExistence type="predicted"/>
<organism evidence="2 3">
    <name type="scientific">Candidatus Nanosynbacter lyticus</name>
    <dbReference type="NCBI Taxonomy" id="2093824"/>
    <lineage>
        <taxon>Bacteria</taxon>
        <taxon>Candidatus Saccharimonadota</taxon>
        <taxon>Candidatus Saccharimonadia</taxon>
        <taxon>Candidatus Nanosynbacterales</taxon>
        <taxon>Candidatus Nanosynbacteraceae</taxon>
        <taxon>Candidatus Nanosynbacter</taxon>
    </lineage>
</organism>
<keyword evidence="1" id="KW-0812">Transmembrane</keyword>
<gene>
    <name evidence="2" type="ORF">TM7x_02425</name>
</gene>